<dbReference type="GO" id="GO:0005524">
    <property type="term" value="F:ATP binding"/>
    <property type="evidence" value="ECO:0007669"/>
    <property type="project" value="UniProtKB-KW"/>
</dbReference>
<keyword evidence="1" id="KW-1133">Transmembrane helix</keyword>
<evidence type="ECO:0000256" key="1">
    <source>
        <dbReference type="SAM" id="Phobius"/>
    </source>
</evidence>
<reference evidence="2 3" key="1">
    <citation type="submission" date="2024-04" db="EMBL/GenBank/DDBJ databases">
        <title>Human intestinal bacterial collection.</title>
        <authorList>
            <person name="Pauvert C."/>
            <person name="Hitch T.C.A."/>
            <person name="Clavel T."/>
        </authorList>
    </citation>
    <scope>NUCLEOTIDE SEQUENCE [LARGE SCALE GENOMIC DNA]</scope>
    <source>
        <strain evidence="2 3">CLA-AA-H236</strain>
    </source>
</reference>
<dbReference type="EMBL" id="JBBNIB010000124">
    <property type="protein sequence ID" value="MEQ2688302.1"/>
    <property type="molecule type" value="Genomic_DNA"/>
</dbReference>
<keyword evidence="3" id="KW-1185">Reference proteome</keyword>
<organism evidence="2 3">
    <name type="scientific">Faecalibacterium longum</name>
    <dbReference type="NCBI Taxonomy" id="1851428"/>
    <lineage>
        <taxon>Bacteria</taxon>
        <taxon>Bacillati</taxon>
        <taxon>Bacillota</taxon>
        <taxon>Clostridia</taxon>
        <taxon>Eubacteriales</taxon>
        <taxon>Oscillospiraceae</taxon>
        <taxon>Faecalibacterium</taxon>
    </lineage>
</organism>
<dbReference type="Proteomes" id="UP001439984">
    <property type="component" value="Unassembled WGS sequence"/>
</dbReference>
<keyword evidence="1" id="KW-0472">Membrane</keyword>
<keyword evidence="2" id="KW-0067">ATP-binding</keyword>
<evidence type="ECO:0000313" key="3">
    <source>
        <dbReference type="Proteomes" id="UP001439984"/>
    </source>
</evidence>
<keyword evidence="2" id="KW-0547">Nucleotide-binding</keyword>
<proteinExistence type="predicted"/>
<gene>
    <name evidence="2" type="ORF">AAAU72_08980</name>
</gene>
<evidence type="ECO:0000313" key="2">
    <source>
        <dbReference type="EMBL" id="MEQ2688302.1"/>
    </source>
</evidence>
<keyword evidence="1" id="KW-0812">Transmembrane</keyword>
<name>A0ABV1IN86_9FIRM</name>
<protein>
    <submittedName>
        <fullName evidence="2">ATP-binding protein</fullName>
    </submittedName>
</protein>
<accession>A0ABV1IN86</accession>
<feature type="transmembrane region" description="Helical" evidence="1">
    <location>
        <begin position="25"/>
        <end position="49"/>
    </location>
</feature>
<sequence>LDYFITEVIFCQALFSKFFVSYRTWITLSFSALAGTFGRLLVLFALLLAGTQKSFFCLSAWRSSIIPYAGPDVNTFLQVFQVFSR</sequence>
<comment type="caution">
    <text evidence="2">The sequence shown here is derived from an EMBL/GenBank/DDBJ whole genome shotgun (WGS) entry which is preliminary data.</text>
</comment>
<feature type="non-terminal residue" evidence="2">
    <location>
        <position position="1"/>
    </location>
</feature>